<gene>
    <name evidence="2" type="ORF">E6K72_12355</name>
</gene>
<evidence type="ECO:0008006" key="4">
    <source>
        <dbReference type="Google" id="ProtNLM"/>
    </source>
</evidence>
<dbReference type="Pfam" id="PF01008">
    <property type="entry name" value="IF-2B"/>
    <property type="match status" value="1"/>
</dbReference>
<protein>
    <recommendedName>
        <fullName evidence="4">Translation initiation factor eIF-2B</fullName>
    </recommendedName>
</protein>
<reference evidence="2 3" key="1">
    <citation type="journal article" date="2019" name="Nat. Microbiol.">
        <title>Mediterranean grassland soil C-N compound turnover is dependent on rainfall and depth, and is mediated by genomically divergent microorganisms.</title>
        <authorList>
            <person name="Diamond S."/>
            <person name="Andeer P.F."/>
            <person name="Li Z."/>
            <person name="Crits-Christoph A."/>
            <person name="Burstein D."/>
            <person name="Anantharaman K."/>
            <person name="Lane K.R."/>
            <person name="Thomas B.C."/>
            <person name="Pan C."/>
            <person name="Northen T.R."/>
            <person name="Banfield J.F."/>
        </authorList>
    </citation>
    <scope>NUCLEOTIDE SEQUENCE [LARGE SCALE GENOMIC DNA]</scope>
    <source>
        <strain evidence="2">WS_2</strain>
    </source>
</reference>
<name>A0A538SDC6_UNCEI</name>
<evidence type="ECO:0000313" key="2">
    <source>
        <dbReference type="EMBL" id="TMQ49363.1"/>
    </source>
</evidence>
<proteinExistence type="inferred from homology"/>
<dbReference type="InterPro" id="IPR000649">
    <property type="entry name" value="IF-2B-related"/>
</dbReference>
<dbReference type="PANTHER" id="PTHR43475:SF1">
    <property type="entry name" value="METHYLTHIORIBOSE-1-PHOSPHATE ISOMERASE"/>
    <property type="match status" value="1"/>
</dbReference>
<accession>A0A538SDC6</accession>
<dbReference type="GO" id="GO:0019509">
    <property type="term" value="P:L-methionine salvage from methylthioadenosine"/>
    <property type="evidence" value="ECO:0007669"/>
    <property type="project" value="TreeGrafter"/>
</dbReference>
<dbReference type="EMBL" id="VBOS01000450">
    <property type="protein sequence ID" value="TMQ49363.1"/>
    <property type="molecule type" value="Genomic_DNA"/>
</dbReference>
<dbReference type="Proteomes" id="UP000317716">
    <property type="component" value="Unassembled WGS sequence"/>
</dbReference>
<dbReference type="AlphaFoldDB" id="A0A538SDC6"/>
<comment type="caution">
    <text evidence="2">The sequence shown here is derived from an EMBL/GenBank/DDBJ whole genome shotgun (WGS) entry which is preliminary data.</text>
</comment>
<dbReference type="InterPro" id="IPR037171">
    <property type="entry name" value="NagB/RpiA_transferase-like"/>
</dbReference>
<dbReference type="Gene3D" id="3.40.50.10470">
    <property type="entry name" value="Translation initiation factor eif-2b, domain 2"/>
    <property type="match status" value="1"/>
</dbReference>
<organism evidence="2 3">
    <name type="scientific">Eiseniibacteriota bacterium</name>
    <dbReference type="NCBI Taxonomy" id="2212470"/>
    <lineage>
        <taxon>Bacteria</taxon>
        <taxon>Candidatus Eiseniibacteriota</taxon>
    </lineage>
</organism>
<dbReference type="SUPFAM" id="SSF100950">
    <property type="entry name" value="NagB/RpiA/CoA transferase-like"/>
    <property type="match status" value="1"/>
</dbReference>
<comment type="similarity">
    <text evidence="1">Belongs to the eIF-2B alpha/beta/delta subunits family.</text>
</comment>
<evidence type="ECO:0000313" key="3">
    <source>
        <dbReference type="Proteomes" id="UP000317716"/>
    </source>
</evidence>
<dbReference type="PANTHER" id="PTHR43475">
    <property type="entry name" value="METHYLTHIORIBOSE-1-PHOSPHATE ISOMERASE"/>
    <property type="match status" value="1"/>
</dbReference>
<evidence type="ECO:0000256" key="1">
    <source>
        <dbReference type="RuleBase" id="RU003814"/>
    </source>
</evidence>
<sequence>MSEWAADRESGSSDVALAFLSDLERWSATDGSASARELHAALLRRLRAAQAAQPTMALVHQLAARALDVVAAGIAREDRPADVRAHLAQSCAQERRDLAESRAAVARTAVSLLAERGGWIATLSSSAIVREAFLAAKREGREPRALVAEGRPRLEGRALAAALATAGIPVWLVADAALPLLLSHAALLWLGADAVTEAGVINKIGSFAAALAAREHSVACYALAGRRKFLPAGTPALRIMEMPPAEVWESPAPGVQPRNVYFELVPMGLLRGIVVEGEALGPSEAGTLARERPLPEELAGAP</sequence>
<dbReference type="GO" id="GO:0046523">
    <property type="term" value="F:S-methyl-5-thioribose-1-phosphate isomerase activity"/>
    <property type="evidence" value="ECO:0007669"/>
    <property type="project" value="TreeGrafter"/>
</dbReference>
<dbReference type="InterPro" id="IPR042529">
    <property type="entry name" value="IF_2B-like_C"/>
</dbReference>